<dbReference type="EMBL" id="LILC01000031">
    <property type="protein sequence ID" value="KOO40903.1"/>
    <property type="molecule type" value="Genomic_DNA"/>
</dbReference>
<dbReference type="OrthoDB" id="2915109at2"/>
<dbReference type="PATRIC" id="fig|284581.3.peg.137"/>
<dbReference type="RefSeq" id="WP_053403314.1">
    <property type="nucleotide sequence ID" value="NZ_LILC01000031.1"/>
</dbReference>
<dbReference type="InterPro" id="IPR019667">
    <property type="entry name" value="Uncharacterised_YbaK"/>
</dbReference>
<comment type="caution">
    <text evidence="1">The sequence shown here is derived from an EMBL/GenBank/DDBJ whole genome shotgun (WGS) entry which is preliminary data.</text>
</comment>
<proteinExistence type="predicted"/>
<keyword evidence="2" id="KW-1185">Reference proteome</keyword>
<dbReference type="Proteomes" id="UP000037558">
    <property type="component" value="Unassembled WGS sequence"/>
</dbReference>
<dbReference type="STRING" id="284581.AMD01_20455"/>
<protein>
    <recommendedName>
        <fullName evidence="3">DUF2521 family protein</fullName>
    </recommendedName>
</protein>
<evidence type="ECO:0000313" key="2">
    <source>
        <dbReference type="Proteomes" id="UP000037558"/>
    </source>
</evidence>
<evidence type="ECO:0000313" key="1">
    <source>
        <dbReference type="EMBL" id="KOO40903.1"/>
    </source>
</evidence>
<name>A0A0M0KR89_9BACI</name>
<reference evidence="2" key="1">
    <citation type="submission" date="2015-08" db="EMBL/GenBank/DDBJ databases">
        <title>Fjat-14210 dsm16467.</title>
        <authorList>
            <person name="Liu B."/>
            <person name="Wang J."/>
            <person name="Zhu Y."/>
            <person name="Liu G."/>
            <person name="Chen Q."/>
            <person name="Chen Z."/>
            <person name="Lan J."/>
            <person name="Che J."/>
            <person name="Ge C."/>
            <person name="Shi H."/>
            <person name="Pan Z."/>
            <person name="Liu X."/>
        </authorList>
    </citation>
    <scope>NUCLEOTIDE SEQUENCE [LARGE SCALE GENOMIC DNA]</scope>
    <source>
        <strain evidence="2">DSM 16467</strain>
    </source>
</reference>
<dbReference type="AlphaFoldDB" id="A0A0M0KR89"/>
<evidence type="ECO:0008006" key="3">
    <source>
        <dbReference type="Google" id="ProtNLM"/>
    </source>
</evidence>
<dbReference type="Pfam" id="PF10730">
    <property type="entry name" value="DUF2521"/>
    <property type="match status" value="1"/>
</dbReference>
<sequence length="147" mass="17632">MKVSHTLQQKRREKQMLYERKVLRELSLVLLKDRVKQSFLPFFVGKDYKVSTLEDGCMDIAIESFLLGARFSHFGYRGEEERMVNERCLDEQKLLTDALYEYVTFWSPLGQLSMSQDGIYYTCEQFVSEWWRDGFDKGKKRYLLRLK</sequence>
<organism evidence="1 2">
    <name type="scientific">Priestia koreensis</name>
    <dbReference type="NCBI Taxonomy" id="284581"/>
    <lineage>
        <taxon>Bacteria</taxon>
        <taxon>Bacillati</taxon>
        <taxon>Bacillota</taxon>
        <taxon>Bacilli</taxon>
        <taxon>Bacillales</taxon>
        <taxon>Bacillaceae</taxon>
        <taxon>Priestia</taxon>
    </lineage>
</organism>
<accession>A0A0M0KR89</accession>
<gene>
    <name evidence="1" type="ORF">AMD01_20455</name>
</gene>